<dbReference type="PANTHER" id="PTHR47951:SF8">
    <property type="entry name" value="CYTOCHROME P450 93A2-LIKE"/>
    <property type="match status" value="1"/>
</dbReference>
<evidence type="ECO:0008006" key="11">
    <source>
        <dbReference type="Google" id="ProtNLM"/>
    </source>
</evidence>
<comment type="caution">
    <text evidence="9">The sequence shown here is derived from an EMBL/GenBank/DDBJ whole genome shotgun (WGS) entry which is preliminary data.</text>
</comment>
<gene>
    <name evidence="9" type="ORF">EZV62_005677</name>
</gene>
<dbReference type="InterPro" id="IPR017972">
    <property type="entry name" value="Cyt_P450_CS"/>
</dbReference>
<keyword evidence="5 7" id="KW-0408">Iron</keyword>
<evidence type="ECO:0000256" key="1">
    <source>
        <dbReference type="ARBA" id="ARBA00010617"/>
    </source>
</evidence>
<evidence type="ECO:0000256" key="8">
    <source>
        <dbReference type="RuleBase" id="RU000461"/>
    </source>
</evidence>
<reference evidence="10" key="1">
    <citation type="journal article" date="2019" name="Gigascience">
        <title>De novo genome assembly of the endangered Acer yangbiense, a plant species with extremely small populations endemic to Yunnan Province, China.</title>
        <authorList>
            <person name="Yang J."/>
            <person name="Wariss H.M."/>
            <person name="Tao L."/>
            <person name="Zhang R."/>
            <person name="Yun Q."/>
            <person name="Hollingsworth P."/>
            <person name="Dao Z."/>
            <person name="Luo G."/>
            <person name="Guo H."/>
            <person name="Ma Y."/>
            <person name="Sun W."/>
        </authorList>
    </citation>
    <scope>NUCLEOTIDE SEQUENCE [LARGE SCALE GENOMIC DNA]</scope>
    <source>
        <strain evidence="10">cv. Malutang</strain>
    </source>
</reference>
<dbReference type="InterPro" id="IPR036396">
    <property type="entry name" value="Cyt_P450_sf"/>
</dbReference>
<evidence type="ECO:0000313" key="10">
    <source>
        <dbReference type="Proteomes" id="UP000323000"/>
    </source>
</evidence>
<evidence type="ECO:0000256" key="2">
    <source>
        <dbReference type="ARBA" id="ARBA00022617"/>
    </source>
</evidence>
<dbReference type="PANTHER" id="PTHR47951">
    <property type="entry name" value="OS08G0547900 PROTEIN"/>
    <property type="match status" value="1"/>
</dbReference>
<keyword evidence="10" id="KW-1185">Reference proteome</keyword>
<dbReference type="Pfam" id="PF00067">
    <property type="entry name" value="p450"/>
    <property type="match status" value="1"/>
</dbReference>
<dbReference type="PRINTS" id="PR00463">
    <property type="entry name" value="EP450I"/>
</dbReference>
<dbReference type="Proteomes" id="UP000323000">
    <property type="component" value="Chromosome 2"/>
</dbReference>
<protein>
    <recommendedName>
        <fullName evidence="11">Cytochrome P450</fullName>
    </recommendedName>
</protein>
<dbReference type="InterPro" id="IPR002401">
    <property type="entry name" value="Cyt_P450_E_grp-I"/>
</dbReference>
<organism evidence="9 10">
    <name type="scientific">Acer yangbiense</name>
    <dbReference type="NCBI Taxonomy" id="1000413"/>
    <lineage>
        <taxon>Eukaryota</taxon>
        <taxon>Viridiplantae</taxon>
        <taxon>Streptophyta</taxon>
        <taxon>Embryophyta</taxon>
        <taxon>Tracheophyta</taxon>
        <taxon>Spermatophyta</taxon>
        <taxon>Magnoliopsida</taxon>
        <taxon>eudicotyledons</taxon>
        <taxon>Gunneridae</taxon>
        <taxon>Pentapetalae</taxon>
        <taxon>rosids</taxon>
        <taxon>malvids</taxon>
        <taxon>Sapindales</taxon>
        <taxon>Sapindaceae</taxon>
        <taxon>Hippocastanoideae</taxon>
        <taxon>Acereae</taxon>
        <taxon>Acer</taxon>
    </lineage>
</organism>
<evidence type="ECO:0000313" key="9">
    <source>
        <dbReference type="EMBL" id="TXG70742.1"/>
    </source>
</evidence>
<dbReference type="EMBL" id="VAHF01000002">
    <property type="protein sequence ID" value="TXG70742.1"/>
    <property type="molecule type" value="Genomic_DNA"/>
</dbReference>
<dbReference type="AlphaFoldDB" id="A0A5C7IQX4"/>
<dbReference type="Gene3D" id="1.10.630.10">
    <property type="entry name" value="Cytochrome P450"/>
    <property type="match status" value="1"/>
</dbReference>
<dbReference type="GO" id="GO:0020037">
    <property type="term" value="F:heme binding"/>
    <property type="evidence" value="ECO:0007669"/>
    <property type="project" value="InterPro"/>
</dbReference>
<comment type="cofactor">
    <cofactor evidence="7">
        <name>heme</name>
        <dbReference type="ChEBI" id="CHEBI:30413"/>
    </cofactor>
</comment>
<keyword evidence="6 8" id="KW-0503">Monooxygenase</keyword>
<evidence type="ECO:0000256" key="4">
    <source>
        <dbReference type="ARBA" id="ARBA00023002"/>
    </source>
</evidence>
<name>A0A5C7IQX4_9ROSI</name>
<dbReference type="InterPro" id="IPR001128">
    <property type="entry name" value="Cyt_P450"/>
</dbReference>
<proteinExistence type="inferred from homology"/>
<evidence type="ECO:0000256" key="3">
    <source>
        <dbReference type="ARBA" id="ARBA00022723"/>
    </source>
</evidence>
<dbReference type="OrthoDB" id="2789670at2759"/>
<keyword evidence="4 8" id="KW-0560">Oxidoreductase</keyword>
<dbReference type="GO" id="GO:0016709">
    <property type="term" value="F:oxidoreductase activity, acting on paired donors, with incorporation or reduction of molecular oxygen, NAD(P)H as one donor, and incorporation of one atom of oxygen"/>
    <property type="evidence" value="ECO:0007669"/>
    <property type="project" value="UniProtKB-ARBA"/>
</dbReference>
<accession>A0A5C7IQX4</accession>
<keyword evidence="3 7" id="KW-0479">Metal-binding</keyword>
<dbReference type="PROSITE" id="PS00086">
    <property type="entry name" value="CYTOCHROME_P450"/>
    <property type="match status" value="1"/>
</dbReference>
<feature type="binding site" description="axial binding residue" evidence="7">
    <location>
        <position position="473"/>
    </location>
    <ligand>
        <name>heme</name>
        <dbReference type="ChEBI" id="CHEBI:30413"/>
    </ligand>
    <ligandPart>
        <name>Fe</name>
        <dbReference type="ChEBI" id="CHEBI:18248"/>
    </ligandPart>
</feature>
<comment type="similarity">
    <text evidence="1 8">Belongs to the cytochrome P450 family.</text>
</comment>
<evidence type="ECO:0000256" key="6">
    <source>
        <dbReference type="ARBA" id="ARBA00023033"/>
    </source>
</evidence>
<dbReference type="PRINTS" id="PR00385">
    <property type="entry name" value="P450"/>
</dbReference>
<evidence type="ECO:0000256" key="7">
    <source>
        <dbReference type="PIRSR" id="PIRSR602401-1"/>
    </source>
</evidence>
<dbReference type="GO" id="GO:0005506">
    <property type="term" value="F:iron ion binding"/>
    <property type="evidence" value="ECO:0007669"/>
    <property type="project" value="InterPro"/>
</dbReference>
<sequence length="535" mass="60543">MVFNLSSKLFGLVFEGWSWRRDDRITEDNTIRMVTTFLAAMLAISWCAWSIKKSRTPPLPPGPPGLPVLGNLPFIEPDFHCYFAKLSQIYGPIVKLKLGSKICIVISSPSIAKQVLKDQDAVFANRDLPASALISSYGKHDIVWMSNGPEWRQLRKIFVCELMSRSSLNACYGLRRQEVREMVREVYKQVGLPINIGEQIFLTILNVVMNMLWGGSLHGEDRKNVGVEFRQVVEEIVEMFGKPNISDLFPVLARFDLQGIKSNTKKLVSWFDRIFDSVIAHWMDVDVANKSENKESNKDFLQFLLELKNQRDSKTSLSMTQIKGLLLDTVLGGSDTTSTTLEWAMAEILKNPEIIRKVQEELDEVVGNDSIVEESHIPKLHYLNTVLKETLRLHPALPLLVPHCPSQSCMVAGYTIPEGSRIFINVWAMQRDPEAWENPLEFQPERFLKEPGKCDYQGNNFQYLPFGSGRRVCAGISLAEKLAAYVLATLLHSFDWKLPEGVKLGLSDKFGIILKKSEPLVAIPTARLSTPELYN</sequence>
<dbReference type="CDD" id="cd11073">
    <property type="entry name" value="CYP76-like"/>
    <property type="match status" value="1"/>
</dbReference>
<keyword evidence="2 7" id="KW-0349">Heme</keyword>
<evidence type="ECO:0000256" key="5">
    <source>
        <dbReference type="ARBA" id="ARBA00023004"/>
    </source>
</evidence>
<dbReference type="SUPFAM" id="SSF48264">
    <property type="entry name" value="Cytochrome P450"/>
    <property type="match status" value="1"/>
</dbReference>
<dbReference type="FunFam" id="1.10.630.10:FF:000026">
    <property type="entry name" value="Cytochrome P450 82C4"/>
    <property type="match status" value="1"/>
</dbReference>